<name>A0A133P2X5_GARVA</name>
<evidence type="ECO:0000313" key="21">
    <source>
        <dbReference type="Proteomes" id="UP000070687"/>
    </source>
</evidence>
<evidence type="ECO:0000256" key="10">
    <source>
        <dbReference type="ARBA" id="ARBA00023186"/>
    </source>
</evidence>
<evidence type="ECO:0000256" key="4">
    <source>
        <dbReference type="ARBA" id="ARBA00022448"/>
    </source>
</evidence>
<keyword evidence="6 16" id="KW-0812">Transmembrane</keyword>
<dbReference type="InterPro" id="IPR001708">
    <property type="entry name" value="YidC/ALB3/OXA1/COX18"/>
</dbReference>
<evidence type="ECO:0000256" key="6">
    <source>
        <dbReference type="ARBA" id="ARBA00022692"/>
    </source>
</evidence>
<feature type="transmembrane region" description="Helical" evidence="18">
    <location>
        <begin position="49"/>
        <end position="71"/>
    </location>
</feature>
<dbReference type="eggNOG" id="COG0706">
    <property type="taxonomic scope" value="Bacteria"/>
</dbReference>
<comment type="subcellular location">
    <subcellularLocation>
        <location evidence="1">Cell membrane</location>
        <topology evidence="1">Multi-pass membrane protein</topology>
    </subcellularLocation>
    <subcellularLocation>
        <location evidence="16">Membrane</location>
        <topology evidence="16">Multi-pass membrane protein</topology>
    </subcellularLocation>
</comment>
<dbReference type="EMBL" id="LRQB01000005">
    <property type="protein sequence ID" value="KXA22927.1"/>
    <property type="molecule type" value="Genomic_DNA"/>
</dbReference>
<evidence type="ECO:0000256" key="1">
    <source>
        <dbReference type="ARBA" id="ARBA00004651"/>
    </source>
</evidence>
<feature type="transmembrane region" description="Helical" evidence="18">
    <location>
        <begin position="12"/>
        <end position="29"/>
    </location>
</feature>
<evidence type="ECO:0000256" key="7">
    <source>
        <dbReference type="ARBA" id="ARBA00022927"/>
    </source>
</evidence>
<keyword evidence="5" id="KW-1003">Cell membrane</keyword>
<dbReference type="CDD" id="cd20070">
    <property type="entry name" value="5TM_YidC_Alb3"/>
    <property type="match status" value="1"/>
</dbReference>
<evidence type="ECO:0000256" key="8">
    <source>
        <dbReference type="ARBA" id="ARBA00022989"/>
    </source>
</evidence>
<evidence type="ECO:0000256" key="15">
    <source>
        <dbReference type="ARBA" id="ARBA00033342"/>
    </source>
</evidence>
<feature type="region of interest" description="Disordered" evidence="17">
    <location>
        <begin position="277"/>
        <end position="337"/>
    </location>
</feature>
<reference evidence="20 21" key="1">
    <citation type="submission" date="2016-01" db="EMBL/GenBank/DDBJ databases">
        <authorList>
            <person name="Oliw E.H."/>
        </authorList>
    </citation>
    <scope>NUCLEOTIDE SEQUENCE [LARGE SCALE GENOMIC DNA]</scope>
    <source>
        <strain evidence="20 21">PSS_7772B</strain>
    </source>
</reference>
<dbReference type="GO" id="GO:0015031">
    <property type="term" value="P:protein transport"/>
    <property type="evidence" value="ECO:0007669"/>
    <property type="project" value="UniProtKB-KW"/>
</dbReference>
<keyword evidence="4" id="KW-0813">Transport</keyword>
<dbReference type="InterPro" id="IPR028055">
    <property type="entry name" value="YidC/Oxa/ALB_C"/>
</dbReference>
<evidence type="ECO:0000256" key="2">
    <source>
        <dbReference type="ARBA" id="ARBA00010527"/>
    </source>
</evidence>
<dbReference type="RefSeq" id="WP_016637570.1">
    <property type="nucleotide sequence ID" value="NZ_KQ956830.1"/>
</dbReference>
<feature type="compositionally biased region" description="Basic and acidic residues" evidence="17">
    <location>
        <begin position="280"/>
        <end position="324"/>
    </location>
</feature>
<evidence type="ECO:0000256" key="5">
    <source>
        <dbReference type="ARBA" id="ARBA00022475"/>
    </source>
</evidence>
<gene>
    <name evidence="20" type="ORF">HMPREF3208_00157</name>
</gene>
<dbReference type="InterPro" id="IPR047196">
    <property type="entry name" value="YidC_ALB_C"/>
</dbReference>
<evidence type="ECO:0000313" key="20">
    <source>
        <dbReference type="EMBL" id="KXA22927.1"/>
    </source>
</evidence>
<dbReference type="PATRIC" id="fig|2702.100.peg.146"/>
<comment type="subunit">
    <text evidence="12">Interacts with the Sec translocase complex via SecD. Specifically interacts with transmembrane segments of nascent integral membrane proteins during membrane integration.</text>
</comment>
<keyword evidence="8 18" id="KW-1133">Transmembrane helix</keyword>
<keyword evidence="7" id="KW-0653">Protein transport</keyword>
<protein>
    <recommendedName>
        <fullName evidence="3">Membrane protein insertase YidC</fullName>
    </recommendedName>
    <alternativeName>
        <fullName evidence="15">Foldase YidC</fullName>
    </alternativeName>
    <alternativeName>
        <fullName evidence="14">Membrane integrase YidC</fullName>
    </alternativeName>
    <alternativeName>
        <fullName evidence="13">Membrane protein YidC</fullName>
    </alternativeName>
</protein>
<comment type="similarity">
    <text evidence="2">Belongs to the OXA1/ALB3/YidC family. Type 1 subfamily.</text>
</comment>
<dbReference type="NCBIfam" id="TIGR03592">
    <property type="entry name" value="yidC_oxa1_cterm"/>
    <property type="match status" value="1"/>
</dbReference>
<evidence type="ECO:0000256" key="9">
    <source>
        <dbReference type="ARBA" id="ARBA00023136"/>
    </source>
</evidence>
<dbReference type="PANTHER" id="PTHR12428">
    <property type="entry name" value="OXA1"/>
    <property type="match status" value="1"/>
</dbReference>
<evidence type="ECO:0000256" key="17">
    <source>
        <dbReference type="SAM" id="MobiDB-lite"/>
    </source>
</evidence>
<sequence length="337" mass="38939">MFNQNEFLLDKGFLGWFYKILTPVEWLMTQVMHLFHNFLTMLGMNEIGFSWVLSIVFLVLVVHACIFPAFIKSIKGMRQMQAIAPKVRKIQQKYKGKTDAASKEAMQREMMKLYQDNNANPAGSCLPMMIQGPAFMSIWYTLSVIPFIARGKHASLGAFDVATAQQFVKTHVFGVGVADTFMTVQITGKITIVIFVVLMCAAMWYMQFNNIRKNLPPEAKQGSQYTMQKLMMWGFPLIYVFSAFAMPFAMLVYWLVNNIVNMLRSIWQVYAFPTPGSPAAEEKTKRDYQKETARRQREGLPSIEEEKLQEAREEAERREAEGFQRKQPQRKRKVSKK</sequence>
<keyword evidence="10" id="KW-0143">Chaperone</keyword>
<proteinExistence type="inferred from homology"/>
<dbReference type="PANTHER" id="PTHR12428:SF65">
    <property type="entry name" value="CYTOCHROME C OXIDASE ASSEMBLY PROTEIN COX18, MITOCHONDRIAL"/>
    <property type="match status" value="1"/>
</dbReference>
<dbReference type="GO" id="GO:0032977">
    <property type="term" value="F:membrane insertase activity"/>
    <property type="evidence" value="ECO:0007669"/>
    <property type="project" value="InterPro"/>
</dbReference>
<dbReference type="AlphaFoldDB" id="A0A133P2X5"/>
<evidence type="ECO:0000256" key="11">
    <source>
        <dbReference type="ARBA" id="ARBA00025034"/>
    </source>
</evidence>
<accession>A0A133P2X5</accession>
<dbReference type="Proteomes" id="UP000070687">
    <property type="component" value="Unassembled WGS sequence"/>
</dbReference>
<dbReference type="Pfam" id="PF02096">
    <property type="entry name" value="60KD_IMP"/>
    <property type="match status" value="1"/>
</dbReference>
<comment type="function">
    <text evidence="11">Required for the insertion and/or proper folding and/or complex formation of integral membrane proteins into the membrane. Involved in integration of membrane proteins that insert both dependently and independently of the Sec translocase complex, as well as at least some lipoproteins. Aids folding of multispanning membrane proteins.</text>
</comment>
<evidence type="ECO:0000256" key="16">
    <source>
        <dbReference type="RuleBase" id="RU003945"/>
    </source>
</evidence>
<keyword evidence="9 18" id="KW-0472">Membrane</keyword>
<evidence type="ECO:0000256" key="13">
    <source>
        <dbReference type="ARBA" id="ARBA00031538"/>
    </source>
</evidence>
<evidence type="ECO:0000256" key="12">
    <source>
        <dbReference type="ARBA" id="ARBA00026028"/>
    </source>
</evidence>
<evidence type="ECO:0000256" key="14">
    <source>
        <dbReference type="ARBA" id="ARBA00033245"/>
    </source>
</evidence>
<feature type="compositionally biased region" description="Basic residues" evidence="17">
    <location>
        <begin position="327"/>
        <end position="337"/>
    </location>
</feature>
<feature type="transmembrane region" description="Helical" evidence="18">
    <location>
        <begin position="190"/>
        <end position="208"/>
    </location>
</feature>
<comment type="caution">
    <text evidence="20">The sequence shown here is derived from an EMBL/GenBank/DDBJ whole genome shotgun (WGS) entry which is preliminary data.</text>
</comment>
<dbReference type="GO" id="GO:0005886">
    <property type="term" value="C:plasma membrane"/>
    <property type="evidence" value="ECO:0007669"/>
    <property type="project" value="UniProtKB-SubCell"/>
</dbReference>
<organism evidence="20 21">
    <name type="scientific">Gardnerella vaginalis</name>
    <dbReference type="NCBI Taxonomy" id="2702"/>
    <lineage>
        <taxon>Bacteria</taxon>
        <taxon>Bacillati</taxon>
        <taxon>Actinomycetota</taxon>
        <taxon>Actinomycetes</taxon>
        <taxon>Bifidobacteriales</taxon>
        <taxon>Bifidobacteriaceae</taxon>
        <taxon>Gardnerella</taxon>
    </lineage>
</organism>
<evidence type="ECO:0000259" key="19">
    <source>
        <dbReference type="Pfam" id="PF02096"/>
    </source>
</evidence>
<evidence type="ECO:0000256" key="18">
    <source>
        <dbReference type="SAM" id="Phobius"/>
    </source>
</evidence>
<feature type="transmembrane region" description="Helical" evidence="18">
    <location>
        <begin position="233"/>
        <end position="256"/>
    </location>
</feature>
<dbReference type="GO" id="GO:0051205">
    <property type="term" value="P:protein insertion into membrane"/>
    <property type="evidence" value="ECO:0007669"/>
    <property type="project" value="TreeGrafter"/>
</dbReference>
<evidence type="ECO:0000256" key="3">
    <source>
        <dbReference type="ARBA" id="ARBA00015325"/>
    </source>
</evidence>
<dbReference type="OrthoDB" id="9780552at2"/>
<feature type="domain" description="Membrane insertase YidC/Oxa/ALB C-terminal" evidence="19">
    <location>
        <begin position="51"/>
        <end position="267"/>
    </location>
</feature>